<feature type="domain" description="Tyr recombinase" evidence="2">
    <location>
        <begin position="14"/>
        <end position="202"/>
    </location>
</feature>
<evidence type="ECO:0000256" key="1">
    <source>
        <dbReference type="ARBA" id="ARBA00023172"/>
    </source>
</evidence>
<protein>
    <recommendedName>
        <fullName evidence="2">Tyr recombinase domain-containing protein</fullName>
    </recommendedName>
</protein>
<keyword evidence="1" id="KW-0233">DNA recombination</keyword>
<dbReference type="AlphaFoldDB" id="A0A429XE34"/>
<sequence>MCLRKKRQKTEEQEIPKYLEKEELGLLLDTAAKKVLEIDYLVFLILSYIGMRVGELVALKWKDIDFDDPAIGITKTYYNLTNNTIKYELVPPKTRRLRRKITIDEDIIKALQKHNEVQNKVKDRLGLAYHDKGFIFAKKERQPGYPIFIKTVENRMGPIRASQSISNELYANLCYFKMLNNLVGFPPASFRFHATAGTIALG</sequence>
<comment type="caution">
    <text evidence="3">The sequence shown here is derived from an EMBL/GenBank/DDBJ whole genome shotgun (WGS) entry which is preliminary data.</text>
</comment>
<dbReference type="PROSITE" id="PS51898">
    <property type="entry name" value="TYR_RECOMBINASE"/>
    <property type="match status" value="1"/>
</dbReference>
<dbReference type="InterPro" id="IPR002104">
    <property type="entry name" value="Integrase_catalytic"/>
</dbReference>
<dbReference type="GO" id="GO:0003677">
    <property type="term" value="F:DNA binding"/>
    <property type="evidence" value="ECO:0007669"/>
    <property type="project" value="InterPro"/>
</dbReference>
<dbReference type="GO" id="GO:0015074">
    <property type="term" value="P:DNA integration"/>
    <property type="evidence" value="ECO:0007669"/>
    <property type="project" value="InterPro"/>
</dbReference>
<gene>
    <name evidence="3" type="ORF">D5F11_002280</name>
</gene>
<evidence type="ECO:0000313" key="3">
    <source>
        <dbReference type="EMBL" id="RST61725.1"/>
    </source>
</evidence>
<proteinExistence type="predicted"/>
<name>A0A429XE34_SIMTE</name>
<organism evidence="3 4">
    <name type="scientific">Siminovitchia terrae</name>
    <name type="common">Bacillus terrae</name>
    <dbReference type="NCBI Taxonomy" id="1914933"/>
    <lineage>
        <taxon>Bacteria</taxon>
        <taxon>Bacillati</taxon>
        <taxon>Bacillota</taxon>
        <taxon>Bacilli</taxon>
        <taxon>Bacillales</taxon>
        <taxon>Bacillaceae</taxon>
        <taxon>Siminovitchia</taxon>
    </lineage>
</organism>
<evidence type="ECO:0000313" key="4">
    <source>
        <dbReference type="Proteomes" id="UP000287296"/>
    </source>
</evidence>
<dbReference type="Pfam" id="PF00589">
    <property type="entry name" value="Phage_integrase"/>
    <property type="match status" value="1"/>
</dbReference>
<evidence type="ECO:0000259" key="2">
    <source>
        <dbReference type="PROSITE" id="PS51898"/>
    </source>
</evidence>
<dbReference type="Proteomes" id="UP000287296">
    <property type="component" value="Unassembled WGS sequence"/>
</dbReference>
<dbReference type="OrthoDB" id="2941862at2"/>
<dbReference type="InterPro" id="IPR013762">
    <property type="entry name" value="Integrase-like_cat_sf"/>
</dbReference>
<dbReference type="Gene3D" id="1.10.443.10">
    <property type="entry name" value="Intergrase catalytic core"/>
    <property type="match status" value="1"/>
</dbReference>
<reference evidence="3 4" key="1">
    <citation type="submission" date="2018-12" db="EMBL/GenBank/DDBJ databases">
        <authorList>
            <person name="Sun L."/>
            <person name="Chen Z."/>
        </authorList>
    </citation>
    <scope>NUCLEOTIDE SEQUENCE [LARGE SCALE GENOMIC DNA]</scope>
    <source>
        <strain evidence="3 4">LMG 29736</strain>
    </source>
</reference>
<dbReference type="SUPFAM" id="SSF56349">
    <property type="entry name" value="DNA breaking-rejoining enzymes"/>
    <property type="match status" value="1"/>
</dbReference>
<dbReference type="InterPro" id="IPR011010">
    <property type="entry name" value="DNA_brk_join_enz"/>
</dbReference>
<dbReference type="GO" id="GO:0006310">
    <property type="term" value="P:DNA recombination"/>
    <property type="evidence" value="ECO:0007669"/>
    <property type="project" value="UniProtKB-KW"/>
</dbReference>
<dbReference type="EMBL" id="QYTW02000001">
    <property type="protein sequence ID" value="RST61725.1"/>
    <property type="molecule type" value="Genomic_DNA"/>
</dbReference>
<accession>A0A429XE34</accession>